<dbReference type="Proteomes" id="UP000077115">
    <property type="component" value="Unassembled WGS sequence"/>
</dbReference>
<dbReference type="InterPro" id="IPR029058">
    <property type="entry name" value="AB_hydrolase_fold"/>
</dbReference>
<evidence type="ECO:0000313" key="2">
    <source>
        <dbReference type="EMBL" id="OAJ45031.1"/>
    </source>
</evidence>
<feature type="compositionally biased region" description="Low complexity" evidence="1">
    <location>
        <begin position="324"/>
        <end position="337"/>
    </location>
</feature>
<evidence type="ECO:0000313" key="3">
    <source>
        <dbReference type="Proteomes" id="UP000077115"/>
    </source>
</evidence>
<name>A0A177WZU1_BATDL</name>
<reference evidence="2 3" key="1">
    <citation type="submission" date="2006-10" db="EMBL/GenBank/DDBJ databases">
        <title>The Genome Sequence of Batrachochytrium dendrobatidis JEL423.</title>
        <authorList>
            <consortium name="The Broad Institute Genome Sequencing Platform"/>
            <person name="Birren B."/>
            <person name="Lander E."/>
            <person name="Galagan J."/>
            <person name="Cuomo C."/>
            <person name="Devon K."/>
            <person name="Jaffe D."/>
            <person name="Butler J."/>
            <person name="Alvarez P."/>
            <person name="Gnerre S."/>
            <person name="Grabherr M."/>
            <person name="Kleber M."/>
            <person name="Mauceli E."/>
            <person name="Brockman W."/>
            <person name="Young S."/>
            <person name="LaButti K."/>
            <person name="Sykes S."/>
            <person name="DeCaprio D."/>
            <person name="Crawford M."/>
            <person name="Koehrsen M."/>
            <person name="Engels R."/>
            <person name="Montgomery P."/>
            <person name="Pearson M."/>
            <person name="Howarth C."/>
            <person name="Larson L."/>
            <person name="White J."/>
            <person name="O'Leary S."/>
            <person name="Kodira C."/>
            <person name="Zeng Q."/>
            <person name="Yandava C."/>
            <person name="Alvarado L."/>
            <person name="Longcore J."/>
            <person name="James T."/>
        </authorList>
    </citation>
    <scope>NUCLEOTIDE SEQUENCE [LARGE SCALE GENOMIC DNA]</scope>
    <source>
        <strain evidence="2 3">JEL423</strain>
    </source>
</reference>
<sequence>MPKAISNSLHLKELHVDIPTAAGGVLKGRLFLGDKRKSTCVVLAHPYGPLGGDMKNYIVEALFGLFSSMGYTTLRFNFRLIKIRVFSNIRGVGGSTGRTSFRGLGEIEDVVTVCNYVLTCTHCLEPPTKLILCGYSYGSVATGAAASQIPQVSAVVSVSYPAGVLWALTLGHQKKHISALQSTPDTIQKFFITGSKDNYTSEASFMQFVTNIPNPKTVVVVPDADHFWVDTEHALISHLNQWVVKVLRAHLGERGSTNELSSGSTRKLSESAQTSLSGSAALQSGYSSGSKTVLSSPSRPVAASPESGNIPSTTKPNSDGTIDSTRSSSLATPSSDTPKLTDTLLPSKRSPLKGPREISPLRTSIDQLSKT</sequence>
<dbReference type="PANTHER" id="PTHR42103">
    <property type="entry name" value="ALPHA/BETA-HYDROLASES SUPERFAMILY PROTEIN"/>
    <property type="match status" value="1"/>
</dbReference>
<dbReference type="EMBL" id="DS022314">
    <property type="protein sequence ID" value="OAJ45031.1"/>
    <property type="molecule type" value="Genomic_DNA"/>
</dbReference>
<dbReference type="VEuPathDB" id="FungiDB:BDEG_28199"/>
<protein>
    <recommendedName>
        <fullName evidence="4">Xaa-Pro dipeptidyl-peptidase-like domain-containing protein</fullName>
    </recommendedName>
</protein>
<accession>A0A177WZU1</accession>
<dbReference type="Gene3D" id="3.40.50.1820">
    <property type="entry name" value="alpha/beta hydrolase"/>
    <property type="match status" value="1"/>
</dbReference>
<dbReference type="STRING" id="403673.A0A177WZU1"/>
<dbReference type="PANTHER" id="PTHR42103:SF2">
    <property type="entry name" value="AB HYDROLASE-1 DOMAIN-CONTAINING PROTEIN"/>
    <property type="match status" value="1"/>
</dbReference>
<feature type="compositionally biased region" description="Polar residues" evidence="1">
    <location>
        <begin position="255"/>
        <end position="298"/>
    </location>
</feature>
<dbReference type="eggNOG" id="ENOG502QR04">
    <property type="taxonomic scope" value="Eukaryota"/>
</dbReference>
<dbReference type="OrthoDB" id="10260961at2759"/>
<feature type="region of interest" description="Disordered" evidence="1">
    <location>
        <begin position="255"/>
        <end position="371"/>
    </location>
</feature>
<proteinExistence type="predicted"/>
<dbReference type="SUPFAM" id="SSF53474">
    <property type="entry name" value="alpha/beta-Hydrolases"/>
    <property type="match status" value="1"/>
</dbReference>
<organism evidence="2 3">
    <name type="scientific">Batrachochytrium dendrobatidis (strain JEL423)</name>
    <dbReference type="NCBI Taxonomy" id="403673"/>
    <lineage>
        <taxon>Eukaryota</taxon>
        <taxon>Fungi</taxon>
        <taxon>Fungi incertae sedis</taxon>
        <taxon>Chytridiomycota</taxon>
        <taxon>Chytridiomycota incertae sedis</taxon>
        <taxon>Chytridiomycetes</taxon>
        <taxon>Rhizophydiales</taxon>
        <taxon>Rhizophydiales incertae sedis</taxon>
        <taxon>Batrachochytrium</taxon>
    </lineage>
</organism>
<feature type="compositionally biased region" description="Polar residues" evidence="1">
    <location>
        <begin position="361"/>
        <end position="371"/>
    </location>
</feature>
<reference evidence="2 3" key="2">
    <citation type="submission" date="2016-05" db="EMBL/GenBank/DDBJ databases">
        <title>Lineage-specific infection strategies underlie the spectrum of fungal disease in amphibians.</title>
        <authorList>
            <person name="Cuomo C.A."/>
            <person name="Farrer R.A."/>
            <person name="James T."/>
            <person name="Longcore J."/>
            <person name="Birren B."/>
        </authorList>
    </citation>
    <scope>NUCLEOTIDE SEQUENCE [LARGE SCALE GENOMIC DNA]</scope>
    <source>
        <strain evidence="2 3">JEL423</strain>
    </source>
</reference>
<gene>
    <name evidence="2" type="ORF">BDEG_28199</name>
</gene>
<feature type="compositionally biased region" description="Polar residues" evidence="1">
    <location>
        <begin position="306"/>
        <end position="323"/>
    </location>
</feature>
<evidence type="ECO:0008006" key="4">
    <source>
        <dbReference type="Google" id="ProtNLM"/>
    </source>
</evidence>
<evidence type="ECO:0000256" key="1">
    <source>
        <dbReference type="SAM" id="MobiDB-lite"/>
    </source>
</evidence>
<dbReference type="AlphaFoldDB" id="A0A177WZU1"/>